<evidence type="ECO:0000256" key="7">
    <source>
        <dbReference type="ARBA" id="ARBA00033135"/>
    </source>
</evidence>
<sequence length="100" mass="10680">MARFDLHRAPGGAAGYVVNVQSDLLDHLQTRVVVPLLPPDRVPPAMPDLHPNLAVQGEAFLLATQLLAAVPRRELGPVVGSLASERDAITRALDLLLTGF</sequence>
<dbReference type="Gene3D" id="2.30.30.110">
    <property type="match status" value="1"/>
</dbReference>
<keyword evidence="9" id="KW-1185">Reference proteome</keyword>
<reference evidence="8 9" key="1">
    <citation type="submission" date="2021-07" db="EMBL/GenBank/DDBJ databases">
        <authorList>
            <person name="So Y."/>
        </authorList>
    </citation>
    <scope>NUCLEOTIDE SEQUENCE [LARGE SCALE GENOMIC DNA]</scope>
    <source>
        <strain evidence="8 9">HJA6</strain>
    </source>
</reference>
<dbReference type="InterPro" id="IPR011067">
    <property type="entry name" value="Plasmid_toxin/cell-grow_inhib"/>
</dbReference>
<accession>A0ABS7A839</accession>
<keyword evidence="5" id="KW-0804">Transcription</keyword>
<keyword evidence="4" id="KW-0805">Transcription regulation</keyword>
<dbReference type="Pfam" id="PF01845">
    <property type="entry name" value="CcdB"/>
    <property type="match status" value="1"/>
</dbReference>
<dbReference type="InterPro" id="IPR002712">
    <property type="entry name" value="CcdB"/>
</dbReference>
<gene>
    <name evidence="8" type="ORF">KPL78_11455</name>
</gene>
<evidence type="ECO:0000256" key="6">
    <source>
        <dbReference type="ARBA" id="ARBA00029628"/>
    </source>
</evidence>
<evidence type="ECO:0000256" key="4">
    <source>
        <dbReference type="ARBA" id="ARBA00023015"/>
    </source>
</evidence>
<comment type="caution">
    <text evidence="8">The sequence shown here is derived from an EMBL/GenBank/DDBJ whole genome shotgun (WGS) entry which is preliminary data.</text>
</comment>
<protein>
    <recommendedName>
        <fullName evidence="2">Toxin CcdB</fullName>
    </recommendedName>
    <alternativeName>
        <fullName evidence="7">Cytotoxic protein CcdB</fullName>
    </alternativeName>
    <alternativeName>
        <fullName evidence="6">Protein LetD</fullName>
    </alternativeName>
</protein>
<dbReference type="SUPFAM" id="SSF50118">
    <property type="entry name" value="Cell growth inhibitor/plasmid maintenance toxic component"/>
    <property type="match status" value="1"/>
</dbReference>
<evidence type="ECO:0000256" key="5">
    <source>
        <dbReference type="ARBA" id="ARBA00023163"/>
    </source>
</evidence>
<evidence type="ECO:0000256" key="1">
    <source>
        <dbReference type="ARBA" id="ARBA00005230"/>
    </source>
</evidence>
<dbReference type="EMBL" id="JAHYBZ010000003">
    <property type="protein sequence ID" value="MBW6398470.1"/>
    <property type="molecule type" value="Genomic_DNA"/>
</dbReference>
<organism evidence="8 9">
    <name type="scientific">Roseomonas alba</name>
    <dbReference type="NCBI Taxonomy" id="2846776"/>
    <lineage>
        <taxon>Bacteria</taxon>
        <taxon>Pseudomonadati</taxon>
        <taxon>Pseudomonadota</taxon>
        <taxon>Alphaproteobacteria</taxon>
        <taxon>Acetobacterales</taxon>
        <taxon>Roseomonadaceae</taxon>
        <taxon>Roseomonas</taxon>
    </lineage>
</organism>
<evidence type="ECO:0000256" key="3">
    <source>
        <dbReference type="ARBA" id="ARBA00022491"/>
    </source>
</evidence>
<keyword evidence="3" id="KW-0678">Repressor</keyword>
<dbReference type="RefSeq" id="WP_219763063.1">
    <property type="nucleotide sequence ID" value="NZ_JAHYBZ010000003.1"/>
</dbReference>
<comment type="similarity">
    <text evidence="1">Belongs to the CcdB toxin family.</text>
</comment>
<evidence type="ECO:0000313" key="9">
    <source>
        <dbReference type="Proteomes" id="UP001196565"/>
    </source>
</evidence>
<evidence type="ECO:0000313" key="8">
    <source>
        <dbReference type="EMBL" id="MBW6398470.1"/>
    </source>
</evidence>
<name>A0ABS7A839_9PROT</name>
<evidence type="ECO:0000256" key="2">
    <source>
        <dbReference type="ARBA" id="ARBA00015075"/>
    </source>
</evidence>
<dbReference type="Proteomes" id="UP001196565">
    <property type="component" value="Unassembled WGS sequence"/>
</dbReference>
<proteinExistence type="inferred from homology"/>